<keyword evidence="2" id="KW-1185">Reference proteome</keyword>
<keyword evidence="1" id="KW-0282">Flagellum</keyword>
<proteinExistence type="predicted"/>
<reference evidence="1 2" key="1">
    <citation type="submission" date="2020-08" db="EMBL/GenBank/DDBJ databases">
        <title>Genomic Encyclopedia of Type Strains, Phase IV (KMG-IV): sequencing the most valuable type-strain genomes for metagenomic binning, comparative biology and taxonomic classification.</title>
        <authorList>
            <person name="Goeker M."/>
        </authorList>
    </citation>
    <scope>NUCLEOTIDE SEQUENCE [LARGE SCALE GENOMIC DNA]</scope>
    <source>
        <strain evidence="1 2">DSM 5391</strain>
    </source>
</reference>
<accession>A0A7X0HQM1</accession>
<keyword evidence="1" id="KW-0966">Cell projection</keyword>
<protein>
    <submittedName>
        <fullName evidence="1">Flagellar motor protein MotB</fullName>
    </submittedName>
</protein>
<evidence type="ECO:0000313" key="1">
    <source>
        <dbReference type="EMBL" id="MBB6445148.1"/>
    </source>
</evidence>
<dbReference type="InterPro" id="IPR058870">
    <property type="entry name" value="YuzC"/>
</dbReference>
<dbReference type="EMBL" id="JACHGK010000004">
    <property type="protein sequence ID" value="MBB6445148.1"/>
    <property type="molecule type" value="Genomic_DNA"/>
</dbReference>
<gene>
    <name evidence="1" type="ORF">HNR53_001758</name>
</gene>
<dbReference type="Proteomes" id="UP000531594">
    <property type="component" value="Unassembled WGS sequence"/>
</dbReference>
<organism evidence="1 2">
    <name type="scientific">Bacillus benzoevorans</name>
    <dbReference type="NCBI Taxonomy" id="1456"/>
    <lineage>
        <taxon>Bacteria</taxon>
        <taxon>Bacillati</taxon>
        <taxon>Bacillota</taxon>
        <taxon>Bacilli</taxon>
        <taxon>Bacillales</taxon>
        <taxon>Bacillaceae</taxon>
        <taxon>Bacillus</taxon>
    </lineage>
</organism>
<sequence>MNFYPYQPRYYQHPGNYLQSYYQPVYWQWQPRPMQPVDGSVLSQSANQTKKLMKDASKVLDKLAQSKEFNAKLMAEAQASHKAEVEKLIRSIGVTSDLAVRYTPDGLRIQFSSAIEGYDCCKLTISLRWK</sequence>
<name>A0A7X0HQM1_9BACI</name>
<evidence type="ECO:0000313" key="2">
    <source>
        <dbReference type="Proteomes" id="UP000531594"/>
    </source>
</evidence>
<keyword evidence="1" id="KW-0969">Cilium</keyword>
<dbReference type="AlphaFoldDB" id="A0A7X0HQM1"/>
<dbReference type="Pfam" id="PF26344">
    <property type="entry name" value="YuzC"/>
    <property type="match status" value="1"/>
</dbReference>
<comment type="caution">
    <text evidence="1">The sequence shown here is derived from an EMBL/GenBank/DDBJ whole genome shotgun (WGS) entry which is preliminary data.</text>
</comment>
<dbReference type="RefSeq" id="WP_184524895.1">
    <property type="nucleotide sequence ID" value="NZ_JACHGK010000004.1"/>
</dbReference>